<name>A0A841MTV7_9BACT</name>
<reference evidence="2 3" key="1">
    <citation type="submission" date="2020-08" db="EMBL/GenBank/DDBJ databases">
        <title>Genomic Encyclopedia of Type Strains, Phase IV (KMG-IV): sequencing the most valuable type-strain genomes for metagenomic binning, comparative biology and taxonomic classification.</title>
        <authorList>
            <person name="Goeker M."/>
        </authorList>
    </citation>
    <scope>NUCLEOTIDE SEQUENCE [LARGE SCALE GENOMIC DNA]</scope>
    <source>
        <strain evidence="2 3">DSM 102044</strain>
    </source>
</reference>
<keyword evidence="3" id="KW-1185">Reference proteome</keyword>
<evidence type="ECO:0000256" key="1">
    <source>
        <dbReference type="SAM" id="Phobius"/>
    </source>
</evidence>
<proteinExistence type="predicted"/>
<sequence>MSKQALNTSLWLGGLITGAAVGVYLYKNKDQYEPQKEKLNSLLSDLQGIAGDLKSRLLSAGQEGLNATKTALQTAKETTQEKIK</sequence>
<accession>A0A841MTV7</accession>
<keyword evidence="1" id="KW-0812">Transmembrane</keyword>
<dbReference type="AlphaFoldDB" id="A0A841MTV7"/>
<organism evidence="2 3">
    <name type="scientific">Algoriphagus iocasae</name>
    <dbReference type="NCBI Taxonomy" id="1836499"/>
    <lineage>
        <taxon>Bacteria</taxon>
        <taxon>Pseudomonadati</taxon>
        <taxon>Bacteroidota</taxon>
        <taxon>Cytophagia</taxon>
        <taxon>Cytophagales</taxon>
        <taxon>Cyclobacteriaceae</taxon>
        <taxon>Algoriphagus</taxon>
    </lineage>
</organism>
<protein>
    <submittedName>
        <fullName evidence="2">Integral membrane sensor domain MASE1</fullName>
    </submittedName>
</protein>
<comment type="caution">
    <text evidence="2">The sequence shown here is derived from an EMBL/GenBank/DDBJ whole genome shotgun (WGS) entry which is preliminary data.</text>
</comment>
<evidence type="ECO:0000313" key="2">
    <source>
        <dbReference type="EMBL" id="MBB6328054.1"/>
    </source>
</evidence>
<dbReference type="EMBL" id="JACIJO010000003">
    <property type="protein sequence ID" value="MBB6328054.1"/>
    <property type="molecule type" value="Genomic_DNA"/>
</dbReference>
<keyword evidence="1" id="KW-1133">Transmembrane helix</keyword>
<keyword evidence="1" id="KW-0472">Membrane</keyword>
<gene>
    <name evidence="2" type="ORF">FHS59_003697</name>
</gene>
<dbReference type="RefSeq" id="WP_184496783.1">
    <property type="nucleotide sequence ID" value="NZ_JACIJO010000003.1"/>
</dbReference>
<dbReference type="Proteomes" id="UP000588604">
    <property type="component" value="Unassembled WGS sequence"/>
</dbReference>
<feature type="transmembrane region" description="Helical" evidence="1">
    <location>
        <begin position="6"/>
        <end position="26"/>
    </location>
</feature>
<evidence type="ECO:0000313" key="3">
    <source>
        <dbReference type="Proteomes" id="UP000588604"/>
    </source>
</evidence>